<evidence type="ECO:0000313" key="3">
    <source>
        <dbReference type="Proteomes" id="UP000054350"/>
    </source>
</evidence>
<keyword evidence="3" id="KW-1185">Reference proteome</keyword>
<reference evidence="2 3" key="1">
    <citation type="submission" date="2009-11" db="EMBL/GenBank/DDBJ databases">
        <title>Annotation of Allomyces macrogynus ATCC 38327.</title>
        <authorList>
            <consortium name="The Broad Institute Genome Sequencing Platform"/>
            <person name="Russ C."/>
            <person name="Cuomo C."/>
            <person name="Burger G."/>
            <person name="Gray M.W."/>
            <person name="Holland P.W.H."/>
            <person name="King N."/>
            <person name="Lang F.B.F."/>
            <person name="Roger A.J."/>
            <person name="Ruiz-Trillo I."/>
            <person name="Young S.K."/>
            <person name="Zeng Q."/>
            <person name="Gargeya S."/>
            <person name="Fitzgerald M."/>
            <person name="Haas B."/>
            <person name="Abouelleil A."/>
            <person name="Alvarado L."/>
            <person name="Arachchi H.M."/>
            <person name="Berlin A."/>
            <person name="Chapman S.B."/>
            <person name="Gearin G."/>
            <person name="Goldberg J."/>
            <person name="Griggs A."/>
            <person name="Gujja S."/>
            <person name="Hansen M."/>
            <person name="Heiman D."/>
            <person name="Howarth C."/>
            <person name="Larimer J."/>
            <person name="Lui A."/>
            <person name="MacDonald P.J.P."/>
            <person name="McCowen C."/>
            <person name="Montmayeur A."/>
            <person name="Murphy C."/>
            <person name="Neiman D."/>
            <person name="Pearson M."/>
            <person name="Priest M."/>
            <person name="Roberts A."/>
            <person name="Saif S."/>
            <person name="Shea T."/>
            <person name="Sisk P."/>
            <person name="Stolte C."/>
            <person name="Sykes S."/>
            <person name="Wortman J."/>
            <person name="Nusbaum C."/>
            <person name="Birren B."/>
        </authorList>
    </citation>
    <scope>NUCLEOTIDE SEQUENCE [LARGE SCALE GENOMIC DNA]</scope>
    <source>
        <strain evidence="2 3">ATCC 38327</strain>
    </source>
</reference>
<evidence type="ECO:0000313" key="2">
    <source>
        <dbReference type="EMBL" id="KNE61686.1"/>
    </source>
</evidence>
<dbReference type="EMBL" id="GG745338">
    <property type="protein sequence ID" value="KNE61686.1"/>
    <property type="molecule type" value="Genomic_DNA"/>
</dbReference>
<dbReference type="AlphaFoldDB" id="A0A0L0SGP5"/>
<feature type="compositionally biased region" description="Basic and acidic residues" evidence="1">
    <location>
        <begin position="251"/>
        <end position="260"/>
    </location>
</feature>
<proteinExistence type="predicted"/>
<reference evidence="2 3" key="2">
    <citation type="submission" date="2009-11" db="EMBL/GenBank/DDBJ databases">
        <title>The Genome Sequence of Allomyces macrogynus strain ATCC 38327.</title>
        <authorList>
            <consortium name="The Broad Institute Genome Sequencing Platform"/>
            <person name="Russ C."/>
            <person name="Cuomo C."/>
            <person name="Shea T."/>
            <person name="Young S.K."/>
            <person name="Zeng Q."/>
            <person name="Koehrsen M."/>
            <person name="Haas B."/>
            <person name="Borodovsky M."/>
            <person name="Guigo R."/>
            <person name="Alvarado L."/>
            <person name="Berlin A."/>
            <person name="Borenstein D."/>
            <person name="Chen Z."/>
            <person name="Engels R."/>
            <person name="Freedman E."/>
            <person name="Gellesch M."/>
            <person name="Goldberg J."/>
            <person name="Griggs A."/>
            <person name="Gujja S."/>
            <person name="Heiman D."/>
            <person name="Hepburn T."/>
            <person name="Howarth C."/>
            <person name="Jen D."/>
            <person name="Larson L."/>
            <person name="Lewis B."/>
            <person name="Mehta T."/>
            <person name="Park D."/>
            <person name="Pearson M."/>
            <person name="Roberts A."/>
            <person name="Saif S."/>
            <person name="Shenoy N."/>
            <person name="Sisk P."/>
            <person name="Stolte C."/>
            <person name="Sykes S."/>
            <person name="Walk T."/>
            <person name="White J."/>
            <person name="Yandava C."/>
            <person name="Burger G."/>
            <person name="Gray M.W."/>
            <person name="Holland P.W.H."/>
            <person name="King N."/>
            <person name="Lang F.B.F."/>
            <person name="Roger A.J."/>
            <person name="Ruiz-Trillo I."/>
            <person name="Lander E."/>
            <person name="Nusbaum C."/>
        </authorList>
    </citation>
    <scope>NUCLEOTIDE SEQUENCE [LARGE SCALE GENOMIC DNA]</scope>
    <source>
        <strain evidence="2 3">ATCC 38327</strain>
    </source>
</reference>
<accession>A0A0L0SGP5</accession>
<gene>
    <name evidence="2" type="ORF">AMAG_06491</name>
</gene>
<organism evidence="2 3">
    <name type="scientific">Allomyces macrogynus (strain ATCC 38327)</name>
    <name type="common">Allomyces javanicus var. macrogynus</name>
    <dbReference type="NCBI Taxonomy" id="578462"/>
    <lineage>
        <taxon>Eukaryota</taxon>
        <taxon>Fungi</taxon>
        <taxon>Fungi incertae sedis</taxon>
        <taxon>Blastocladiomycota</taxon>
        <taxon>Blastocladiomycetes</taxon>
        <taxon>Blastocladiales</taxon>
        <taxon>Blastocladiaceae</taxon>
        <taxon>Allomyces</taxon>
    </lineage>
</organism>
<sequence>MANEQGDDRIRGQRLIVVTFDGSMPVSELVAWQAYGIVPDNPEALRGAEQDESFASHGPYCSYTSRRVFGRILVGTPLDPDCCPRLQVACDDSGLAPNATIASNLKAVLTQITRRSFLTMSTLLREPLLRAFHFDAPCRAQLMAQAVAQLFESNPTLIAQYDLRPVEAKFINAQFAATTRPTDPTLSTWSAHMRPTPLPVAMSVPAPAVPHTLHSTAPTGSTRPPTLARESKSSTRRACASLGAPTSRRPSRSESVARTR</sequence>
<dbReference type="Proteomes" id="UP000054350">
    <property type="component" value="Unassembled WGS sequence"/>
</dbReference>
<feature type="region of interest" description="Disordered" evidence="1">
    <location>
        <begin position="208"/>
        <end position="260"/>
    </location>
</feature>
<protein>
    <submittedName>
        <fullName evidence="2">Uncharacterized protein</fullName>
    </submittedName>
</protein>
<dbReference type="VEuPathDB" id="FungiDB:AMAG_06491"/>
<name>A0A0L0SGP5_ALLM3</name>
<evidence type="ECO:0000256" key="1">
    <source>
        <dbReference type="SAM" id="MobiDB-lite"/>
    </source>
</evidence>
<feature type="compositionally biased region" description="Polar residues" evidence="1">
    <location>
        <begin position="213"/>
        <end position="224"/>
    </location>
</feature>